<evidence type="ECO:0000256" key="4">
    <source>
        <dbReference type="ARBA" id="ARBA00009580"/>
    </source>
</evidence>
<keyword evidence="7" id="KW-0963">Cytoplasm</keyword>
<evidence type="ECO:0000259" key="20">
    <source>
        <dbReference type="PROSITE" id="PS50056"/>
    </source>
</evidence>
<dbReference type="Pfam" id="PF11904">
    <property type="entry name" value="ANKRD13_C"/>
    <property type="match status" value="1"/>
</dbReference>
<keyword evidence="8" id="KW-0677">Repeat</keyword>
<dbReference type="PANTHER" id="PTHR45864">
    <property type="entry name" value="SLINGSHOT PROTEIN PHOSPHATASE HOMOLOG"/>
    <property type="match status" value="1"/>
</dbReference>
<dbReference type="InterPro" id="IPR014876">
    <property type="entry name" value="DEK_C"/>
</dbReference>
<dbReference type="PANTHER" id="PTHR45864:SF4">
    <property type="entry name" value="PROTEIN PHOSPHATASE SLINGSHOT HOMOLOG 3"/>
    <property type="match status" value="1"/>
</dbReference>
<comment type="similarity">
    <text evidence="4">Belongs to the protein-tyrosine phosphatase family.</text>
</comment>
<name>M7B3H1_CHEMY</name>
<evidence type="ECO:0000256" key="16">
    <source>
        <dbReference type="PROSITE-ProRule" id="PRU00023"/>
    </source>
</evidence>
<dbReference type="PROSITE" id="PS51998">
    <property type="entry name" value="DEK_C"/>
    <property type="match status" value="1"/>
</dbReference>
<feature type="repeat" description="ANK" evidence="16">
    <location>
        <begin position="30"/>
        <end position="62"/>
    </location>
</feature>
<keyword evidence="13" id="KW-0206">Cytoskeleton</keyword>
<evidence type="ECO:0000256" key="8">
    <source>
        <dbReference type="ARBA" id="ARBA00022737"/>
    </source>
</evidence>
<dbReference type="GO" id="GO:0030837">
    <property type="term" value="P:negative regulation of actin filament polymerization"/>
    <property type="evidence" value="ECO:0007669"/>
    <property type="project" value="InterPro"/>
</dbReference>
<evidence type="ECO:0000259" key="21">
    <source>
        <dbReference type="PROSITE" id="PS51998"/>
    </source>
</evidence>
<feature type="region of interest" description="Disordered" evidence="18">
    <location>
        <begin position="430"/>
        <end position="452"/>
    </location>
</feature>
<dbReference type="GO" id="GO:0005886">
    <property type="term" value="C:plasma membrane"/>
    <property type="evidence" value="ECO:0007669"/>
    <property type="project" value="UniProtKB-SubCell"/>
</dbReference>
<dbReference type="InterPro" id="IPR003903">
    <property type="entry name" value="UIM_dom"/>
</dbReference>
<evidence type="ECO:0000256" key="12">
    <source>
        <dbReference type="ARBA" id="ARBA00023136"/>
    </source>
</evidence>
<keyword evidence="6" id="KW-1003">Cell membrane</keyword>
<keyword evidence="12" id="KW-0472">Membrane</keyword>
<comment type="subcellular location">
    <subcellularLocation>
        <location evidence="2">Cell membrane</location>
    </subcellularLocation>
    <subcellularLocation>
        <location evidence="3">Cytoplasm</location>
        <location evidence="3">Cytoskeleton</location>
    </subcellularLocation>
    <subcellularLocation>
        <location evidence="1">Endosome</location>
    </subcellularLocation>
</comment>
<dbReference type="Pfam" id="PF12796">
    <property type="entry name" value="Ank_2"/>
    <property type="match status" value="1"/>
</dbReference>
<dbReference type="Gene3D" id="1.10.10.60">
    <property type="entry name" value="Homeodomain-like"/>
    <property type="match status" value="1"/>
</dbReference>
<sequence>MTTAPSLWSVDAYCVLPQYNKHDIELIDPRGRTPLELAVSLGNLESARVLLRHNANVGRENANGWTVLQEAVSTGDPEMVQLVLQYRDYQRATNRLAGIPELLNKLRRAPDFYVEMKWEFTSWVPLVSKVCPSDVYRVWKRGESLRVDTTLLGFEHMTWQRGRRSYIFKGEEEGAVVMEVDHDKQVVYTETLSLALHEPELMLAAMQPTEEHVASRLTSPIVSTHLDTKNIAFERNKSGIWGWRSEKMEVISGYEAKVYSASNVELITKTRTEHLSDQDKSRTKGSKTPFQSFLGIAQQHSSHNGAPVLQSATLTNPTAITPEEYFDPSFNLEARNIGRPIEMSNKVQRFKATLWLCEDHPLSLVEQVTPIIDLMAISNAHFAKLRDFITLKLPPGFPVKIEIPLFHVLNARITFSNLCGCDESLSSVRVCGPAPSSSPGDAREPAAGAEAPPNPKVFPFPCEVDPVVFEVPQGYAMLGAGRNEPMRDEDDDLLQFAIQQSLLDAGTETDQVTIWEALTNTRPGSNPPSYDEELQLERAIQESIFLQSGQGLAATESGGGGNGNNSIVPPEDSLAPSTNGSSSSALPPPAYPSFDEQLRLAMELSSREQEEQERRRREEDEELQRILQLSLTENHSFVMVKGAALLLQEEEKLETVQEAPPSPDQMQSQQEQHLQLMMGLLRQEDAIHLAVRLESTRPHRIRYLLLVSTEELEGKSETVLLGVDFPEEGSAKCTLGMVLPLWSDTQVFLDGDGGFSVTSGGQTRIFKPISVQTMWSVLQVLHKACNEAVHNNHFPGGSALGWAEWYQRTIASEQSCINEWLAMSDLESVRPDSPALFSDRPTERELMERKIRAKLRELMATADLESITSKEIRTELERRTSCSLKEYKEFIDNEMLLIMAQMDRPSKIFDHLYLGSEWNAANLEELQRNRISHILNVTREIDNFFPALFTYLNVRLYDEEASQLLPYWKETYHFISAVRAQNSRVLVHCKMGVSRSASTVIAYAMKEYGWSLERAYRHVQDQRPIVHPNPSFMRQLEFYQGILDASRHSSLWEQKAGDSQWEDTVNGSDTGSDQSESEGSLCQEMLSLEEEPGRQEEEPATTPQYCFRPLREPPEEPAQTQAPAGGKGPRTLVQEAEEPGGSDDSGAEEVRGHLAVLQVPEIPRTPRDRRINLYAVMRSISEMDSPDAPTPLGGAAEGEVFVASGHESPVECPHQEPAVPPSPPQDQEEPGASAPGSKAKQHPPQAPTDKTGKRRGRQRSRHVPRSHAQACKQISYHPVPGKVHKALKHVEGPSPRATAPHRARVMEHRYSVAQLMDAALVLSRTREFEERLGAGGRGKRSPAVVLCRTRDVAERLEAAGRERPTREDPARSPPPSQAPQPGGGALPPSRPRKMVRQASVDLDPGSG</sequence>
<evidence type="ECO:0000256" key="10">
    <source>
        <dbReference type="ARBA" id="ARBA00022801"/>
    </source>
</evidence>
<evidence type="ECO:0000256" key="7">
    <source>
        <dbReference type="ARBA" id="ARBA00022490"/>
    </source>
</evidence>
<evidence type="ECO:0000256" key="5">
    <source>
        <dbReference type="ARBA" id="ARBA00013081"/>
    </source>
</evidence>
<keyword evidence="16" id="KW-0040">ANK repeat</keyword>
<dbReference type="SUPFAM" id="SSF109715">
    <property type="entry name" value="DEK C-terminal domain"/>
    <property type="match status" value="1"/>
</dbReference>
<dbReference type="InterPro" id="IPR036770">
    <property type="entry name" value="Ankyrin_rpt-contain_sf"/>
</dbReference>
<comment type="catalytic activity">
    <reaction evidence="15">
        <text>O-phospho-L-threonyl-[protein] + H2O = L-threonyl-[protein] + phosphate</text>
        <dbReference type="Rhea" id="RHEA:47004"/>
        <dbReference type="Rhea" id="RHEA-COMP:11060"/>
        <dbReference type="Rhea" id="RHEA-COMP:11605"/>
        <dbReference type="ChEBI" id="CHEBI:15377"/>
        <dbReference type="ChEBI" id="CHEBI:30013"/>
        <dbReference type="ChEBI" id="CHEBI:43474"/>
        <dbReference type="ChEBI" id="CHEBI:61977"/>
        <dbReference type="EC" id="3.1.3.16"/>
    </reaction>
</comment>
<evidence type="ECO:0000256" key="13">
    <source>
        <dbReference type="ARBA" id="ARBA00023212"/>
    </source>
</evidence>
<evidence type="ECO:0000256" key="18">
    <source>
        <dbReference type="SAM" id="MobiDB-lite"/>
    </source>
</evidence>
<dbReference type="InterPro" id="IPR029021">
    <property type="entry name" value="Prot-tyrosine_phosphatase-like"/>
</dbReference>
<dbReference type="Pfam" id="PF08766">
    <property type="entry name" value="DEK_C"/>
    <property type="match status" value="1"/>
</dbReference>
<keyword evidence="23" id="KW-1185">Reference proteome</keyword>
<dbReference type="SMART" id="SM00248">
    <property type="entry name" value="ANK"/>
    <property type="match status" value="2"/>
</dbReference>
<dbReference type="InterPro" id="IPR002110">
    <property type="entry name" value="Ankyrin_rpt"/>
</dbReference>
<dbReference type="Gene3D" id="3.90.190.10">
    <property type="entry name" value="Protein tyrosine phosphatase superfamily"/>
    <property type="match status" value="1"/>
</dbReference>
<feature type="region of interest" description="Disordered" evidence="18">
    <location>
        <begin position="1355"/>
        <end position="1407"/>
    </location>
</feature>
<dbReference type="GO" id="GO:0005768">
    <property type="term" value="C:endosome"/>
    <property type="evidence" value="ECO:0007669"/>
    <property type="project" value="UniProtKB-SubCell"/>
</dbReference>
<dbReference type="PROSITE" id="PS50056">
    <property type="entry name" value="TYR_PHOSPHATASE_2"/>
    <property type="match status" value="1"/>
</dbReference>
<evidence type="ECO:0000256" key="14">
    <source>
        <dbReference type="ARBA" id="ARBA00024956"/>
    </source>
</evidence>
<dbReference type="Gene3D" id="1.25.40.20">
    <property type="entry name" value="Ankyrin repeat-containing domain"/>
    <property type="match status" value="1"/>
</dbReference>
<reference evidence="23" key="1">
    <citation type="journal article" date="2013" name="Nat. Genet.">
        <title>The draft genomes of soft-shell turtle and green sea turtle yield insights into the development and evolution of the turtle-specific body plan.</title>
        <authorList>
            <person name="Wang Z."/>
            <person name="Pascual-Anaya J."/>
            <person name="Zadissa A."/>
            <person name="Li W."/>
            <person name="Niimura Y."/>
            <person name="Huang Z."/>
            <person name="Li C."/>
            <person name="White S."/>
            <person name="Xiong Z."/>
            <person name="Fang D."/>
            <person name="Wang B."/>
            <person name="Ming Y."/>
            <person name="Chen Y."/>
            <person name="Zheng Y."/>
            <person name="Kuraku S."/>
            <person name="Pignatelli M."/>
            <person name="Herrero J."/>
            <person name="Beal K."/>
            <person name="Nozawa M."/>
            <person name="Li Q."/>
            <person name="Wang J."/>
            <person name="Zhang H."/>
            <person name="Yu L."/>
            <person name="Shigenobu S."/>
            <person name="Wang J."/>
            <person name="Liu J."/>
            <person name="Flicek P."/>
            <person name="Searle S."/>
            <person name="Wang J."/>
            <person name="Kuratani S."/>
            <person name="Yin Y."/>
            <person name="Aken B."/>
            <person name="Zhang G."/>
            <person name="Irie N."/>
        </authorList>
    </citation>
    <scope>NUCLEOTIDE SEQUENCE [LARGE SCALE GENOMIC DNA]</scope>
</reference>
<dbReference type="GO" id="GO:0140036">
    <property type="term" value="F:ubiquitin-modified protein reader activity"/>
    <property type="evidence" value="ECO:0007669"/>
    <property type="project" value="UniProtKB-ARBA"/>
</dbReference>
<evidence type="ECO:0000256" key="17">
    <source>
        <dbReference type="SAM" id="Coils"/>
    </source>
</evidence>
<evidence type="ECO:0000256" key="2">
    <source>
        <dbReference type="ARBA" id="ARBA00004236"/>
    </source>
</evidence>
<protein>
    <recommendedName>
        <fullName evidence="5">protein-serine/threonine phosphatase</fullName>
        <ecNumber evidence="5">3.1.3.16</ecNumber>
    </recommendedName>
</protein>
<evidence type="ECO:0000256" key="9">
    <source>
        <dbReference type="ARBA" id="ARBA00022753"/>
    </source>
</evidence>
<accession>M7B3H1</accession>
<dbReference type="Pfam" id="PF23040">
    <property type="entry name" value="PH_SSH1-like_1st"/>
    <property type="match status" value="1"/>
</dbReference>
<feature type="compositionally biased region" description="Basic residues" evidence="18">
    <location>
        <begin position="1252"/>
        <end position="1265"/>
    </location>
</feature>
<keyword evidence="10" id="KW-0378">Hydrolase</keyword>
<comment type="function">
    <text evidence="14">Ubiquitin-binding protein that specifically recognizes and binds 'Lys-63'-linked ubiquitin. Does not bind 'Lys-48'-linked ubiquitin. Positively regulates the internalization of ligand-activated EGFR by binding to the Ub moiety of ubiquitinated EGFR at the cell membrane.</text>
</comment>
<dbReference type="InterPro" id="IPR016130">
    <property type="entry name" value="Tyr_Pase_AS"/>
</dbReference>
<dbReference type="GO" id="GO:0005856">
    <property type="term" value="C:cytoskeleton"/>
    <property type="evidence" value="ECO:0007669"/>
    <property type="project" value="UniProtKB-SubCell"/>
</dbReference>
<feature type="domain" description="DEK-C" evidence="21">
    <location>
        <begin position="845"/>
        <end position="900"/>
    </location>
</feature>
<dbReference type="InterPro" id="IPR043588">
    <property type="entry name" value="SSH-N"/>
</dbReference>
<evidence type="ECO:0000256" key="11">
    <source>
        <dbReference type="ARBA" id="ARBA00022912"/>
    </source>
</evidence>
<gene>
    <name evidence="22" type="ORF">UY3_16259</name>
</gene>
<dbReference type="CDD" id="cd14513">
    <property type="entry name" value="DSP_slingshot"/>
    <property type="match status" value="1"/>
</dbReference>
<dbReference type="EC" id="3.1.3.16" evidence="5"/>
<evidence type="ECO:0000256" key="1">
    <source>
        <dbReference type="ARBA" id="ARBA00004177"/>
    </source>
</evidence>
<evidence type="ECO:0000313" key="22">
    <source>
        <dbReference type="EMBL" id="EMP26658.1"/>
    </source>
</evidence>
<dbReference type="SUPFAM" id="SSF52799">
    <property type="entry name" value="(Phosphotyrosine protein) phosphatases II"/>
    <property type="match status" value="1"/>
</dbReference>
<keyword evidence="11" id="KW-0904">Protein phosphatase</keyword>
<feature type="compositionally biased region" description="Basic and acidic residues" evidence="18">
    <location>
        <begin position="1355"/>
        <end position="1370"/>
    </location>
</feature>
<dbReference type="EMBL" id="KB577110">
    <property type="protein sequence ID" value="EMP26658.1"/>
    <property type="molecule type" value="Genomic_DNA"/>
</dbReference>
<feature type="region of interest" description="Disordered" evidence="18">
    <location>
        <begin position="1183"/>
        <end position="1282"/>
    </location>
</feature>
<dbReference type="InterPro" id="IPR000340">
    <property type="entry name" value="Dual-sp_phosphatase_cat-dom"/>
</dbReference>
<dbReference type="PROSITE" id="PS50088">
    <property type="entry name" value="ANK_REPEAT"/>
    <property type="match status" value="1"/>
</dbReference>
<dbReference type="InterPro" id="IPR043587">
    <property type="entry name" value="Phosphatase_SSH-like"/>
</dbReference>
<dbReference type="InterPro" id="IPR000387">
    <property type="entry name" value="Tyr_Pase_dom"/>
</dbReference>
<dbReference type="GO" id="GO:0003779">
    <property type="term" value="F:actin binding"/>
    <property type="evidence" value="ECO:0007669"/>
    <property type="project" value="InterPro"/>
</dbReference>
<dbReference type="SMART" id="SM00726">
    <property type="entry name" value="UIM"/>
    <property type="match status" value="4"/>
</dbReference>
<dbReference type="Proteomes" id="UP000031443">
    <property type="component" value="Unassembled WGS sequence"/>
</dbReference>
<dbReference type="SMART" id="SM00195">
    <property type="entry name" value="DSPc"/>
    <property type="match status" value="1"/>
</dbReference>
<dbReference type="GO" id="GO:0048471">
    <property type="term" value="C:perinuclear region of cytoplasm"/>
    <property type="evidence" value="ECO:0007669"/>
    <property type="project" value="UniProtKB-ARBA"/>
</dbReference>
<evidence type="ECO:0000259" key="19">
    <source>
        <dbReference type="PROSITE" id="PS50054"/>
    </source>
</evidence>
<dbReference type="PROSITE" id="PS50330">
    <property type="entry name" value="UIM"/>
    <property type="match status" value="1"/>
</dbReference>
<evidence type="ECO:0000256" key="3">
    <source>
        <dbReference type="ARBA" id="ARBA00004245"/>
    </source>
</evidence>
<feature type="domain" description="Tyrosine specific protein phosphatases" evidence="20">
    <location>
        <begin position="969"/>
        <end position="1024"/>
    </location>
</feature>
<feature type="domain" description="Tyrosine-protein phosphatase" evidence="19">
    <location>
        <begin position="904"/>
        <end position="1045"/>
    </location>
</feature>
<organism evidence="22 23">
    <name type="scientific">Chelonia mydas</name>
    <name type="common">Green sea-turtle</name>
    <name type="synonym">Chelonia agassizi</name>
    <dbReference type="NCBI Taxonomy" id="8469"/>
    <lineage>
        <taxon>Eukaryota</taxon>
        <taxon>Metazoa</taxon>
        <taxon>Chordata</taxon>
        <taxon>Craniata</taxon>
        <taxon>Vertebrata</taxon>
        <taxon>Euteleostomi</taxon>
        <taxon>Archelosauria</taxon>
        <taxon>Testudinata</taxon>
        <taxon>Testudines</taxon>
        <taxon>Cryptodira</taxon>
        <taxon>Durocryptodira</taxon>
        <taxon>Americhelydia</taxon>
        <taxon>Chelonioidea</taxon>
        <taxon>Cheloniidae</taxon>
        <taxon>Chelonia</taxon>
    </lineage>
</organism>
<evidence type="ECO:0000256" key="15">
    <source>
        <dbReference type="ARBA" id="ARBA00048336"/>
    </source>
</evidence>
<dbReference type="SUPFAM" id="SSF48403">
    <property type="entry name" value="Ankyrin repeat"/>
    <property type="match status" value="1"/>
</dbReference>
<proteinExistence type="inferred from homology"/>
<feature type="compositionally biased region" description="Acidic residues" evidence="18">
    <location>
        <begin position="1135"/>
        <end position="1147"/>
    </location>
</feature>
<dbReference type="InterPro" id="IPR020422">
    <property type="entry name" value="TYR_PHOSPHATASE_DUAL_dom"/>
</dbReference>
<dbReference type="PROSITE" id="PS00383">
    <property type="entry name" value="TYR_PHOSPHATASE_1"/>
    <property type="match status" value="1"/>
</dbReference>
<dbReference type="GO" id="GO:0004722">
    <property type="term" value="F:protein serine/threonine phosphatase activity"/>
    <property type="evidence" value="ECO:0007669"/>
    <property type="project" value="UniProtKB-EC"/>
</dbReference>
<dbReference type="FunFam" id="1.25.40.20:FF:000057">
    <property type="entry name" value="Ankyrin repeat domain-containing protein 13B"/>
    <property type="match status" value="1"/>
</dbReference>
<dbReference type="eggNOG" id="KOG1716">
    <property type="taxonomic scope" value="Eukaryota"/>
</dbReference>
<evidence type="ECO:0000256" key="6">
    <source>
        <dbReference type="ARBA" id="ARBA00022475"/>
    </source>
</evidence>
<evidence type="ECO:0000313" key="23">
    <source>
        <dbReference type="Proteomes" id="UP000031443"/>
    </source>
</evidence>
<dbReference type="GO" id="GO:0002091">
    <property type="term" value="P:negative regulation of receptor internalization"/>
    <property type="evidence" value="ECO:0007669"/>
    <property type="project" value="UniProtKB-ARBA"/>
</dbReference>
<dbReference type="PROSITE" id="PS50297">
    <property type="entry name" value="ANK_REP_REGION"/>
    <property type="match status" value="1"/>
</dbReference>
<feature type="region of interest" description="Disordered" evidence="18">
    <location>
        <begin position="1054"/>
        <end position="1148"/>
    </location>
</feature>
<dbReference type="InterPro" id="IPR055285">
    <property type="entry name" value="ANKRD13_C"/>
</dbReference>
<keyword evidence="17" id="KW-0175">Coiled coil</keyword>
<dbReference type="Pfam" id="PF00782">
    <property type="entry name" value="DSPc"/>
    <property type="match status" value="1"/>
</dbReference>
<dbReference type="FunFam" id="3.90.190.10:FF:000004">
    <property type="entry name" value="Protein phosphatase Slingshot homolog 2"/>
    <property type="match status" value="1"/>
</dbReference>
<feature type="region of interest" description="Disordered" evidence="18">
    <location>
        <begin position="550"/>
        <end position="593"/>
    </location>
</feature>
<dbReference type="PROSITE" id="PS50054">
    <property type="entry name" value="TYR_PHOSPHATASE_DUAL"/>
    <property type="match status" value="1"/>
</dbReference>
<keyword evidence="9" id="KW-0967">Endosome</keyword>
<dbReference type="STRING" id="8469.M7B3H1"/>
<feature type="compositionally biased region" description="Polar residues" evidence="18">
    <location>
        <begin position="1062"/>
        <end position="1080"/>
    </location>
</feature>
<feature type="coiled-coil region" evidence="17">
    <location>
        <begin position="601"/>
        <end position="629"/>
    </location>
</feature>